<gene>
    <name evidence="2" type="ORF">H9831_03120</name>
</gene>
<name>A0A9D2C4X5_9FIRM</name>
<dbReference type="AlphaFoldDB" id="A0A9D2C4X5"/>
<evidence type="ECO:0000256" key="1">
    <source>
        <dbReference type="SAM" id="Phobius"/>
    </source>
</evidence>
<keyword evidence="1" id="KW-0472">Membrane</keyword>
<dbReference type="EMBL" id="DXDD01000040">
    <property type="protein sequence ID" value="HIY59662.1"/>
    <property type="molecule type" value="Genomic_DNA"/>
</dbReference>
<evidence type="ECO:0000313" key="3">
    <source>
        <dbReference type="Proteomes" id="UP000824007"/>
    </source>
</evidence>
<comment type="caution">
    <text evidence="2">The sequence shown here is derived from an EMBL/GenBank/DDBJ whole genome shotgun (WGS) entry which is preliminary data.</text>
</comment>
<accession>A0A9D2C4X5</accession>
<feature type="transmembrane region" description="Helical" evidence="1">
    <location>
        <begin position="48"/>
        <end position="67"/>
    </location>
</feature>
<proteinExistence type="predicted"/>
<keyword evidence="1" id="KW-1133">Transmembrane helix</keyword>
<sequence>MKKVSYLFIVLAILLSDMMCAVVAYNYCTLQWGGQYAGYSAPASTAFLYVIPYWIGIIFCIILACVFHKKQENKK</sequence>
<evidence type="ECO:0000313" key="2">
    <source>
        <dbReference type="EMBL" id="HIY59662.1"/>
    </source>
</evidence>
<reference evidence="2" key="2">
    <citation type="submission" date="2021-04" db="EMBL/GenBank/DDBJ databases">
        <authorList>
            <person name="Gilroy R."/>
        </authorList>
    </citation>
    <scope>NUCLEOTIDE SEQUENCE</scope>
    <source>
        <strain evidence="2">ChiSxjej3B15-24422</strain>
    </source>
</reference>
<dbReference type="Proteomes" id="UP000824007">
    <property type="component" value="Unassembled WGS sequence"/>
</dbReference>
<protein>
    <submittedName>
        <fullName evidence="2">Uncharacterized protein</fullName>
    </submittedName>
</protein>
<keyword evidence="1" id="KW-0812">Transmembrane</keyword>
<reference evidence="2" key="1">
    <citation type="journal article" date="2021" name="PeerJ">
        <title>Extensive microbial diversity within the chicken gut microbiome revealed by metagenomics and culture.</title>
        <authorList>
            <person name="Gilroy R."/>
            <person name="Ravi A."/>
            <person name="Getino M."/>
            <person name="Pursley I."/>
            <person name="Horton D.L."/>
            <person name="Alikhan N.F."/>
            <person name="Baker D."/>
            <person name="Gharbi K."/>
            <person name="Hall N."/>
            <person name="Watson M."/>
            <person name="Adriaenssens E.M."/>
            <person name="Foster-Nyarko E."/>
            <person name="Jarju S."/>
            <person name="Secka A."/>
            <person name="Antonio M."/>
            <person name="Oren A."/>
            <person name="Chaudhuri R.R."/>
            <person name="La Ragione R."/>
            <person name="Hildebrand F."/>
            <person name="Pallen M.J."/>
        </authorList>
    </citation>
    <scope>NUCLEOTIDE SEQUENCE</scope>
    <source>
        <strain evidence="2">ChiSxjej3B15-24422</strain>
    </source>
</reference>
<organism evidence="2 3">
    <name type="scientific">Candidatus Eisenbergiella pullistercoris</name>
    <dbReference type="NCBI Taxonomy" id="2838555"/>
    <lineage>
        <taxon>Bacteria</taxon>
        <taxon>Bacillati</taxon>
        <taxon>Bacillota</taxon>
        <taxon>Clostridia</taxon>
        <taxon>Lachnospirales</taxon>
        <taxon>Lachnospiraceae</taxon>
        <taxon>Eisenbergiella</taxon>
    </lineage>
</organism>